<comment type="caution">
    <text evidence="1">The sequence shown here is derived from an EMBL/GenBank/DDBJ whole genome shotgun (WGS) entry which is preliminary data.</text>
</comment>
<reference evidence="1 2" key="1">
    <citation type="submission" date="2017-06" db="EMBL/GenBank/DDBJ databases">
        <title>Draft genome of Pseudomonas nitroreducens DF05.</title>
        <authorList>
            <person name="Iyer R."/>
        </authorList>
    </citation>
    <scope>NUCLEOTIDE SEQUENCE [LARGE SCALE GENOMIC DNA]</scope>
    <source>
        <strain evidence="1 2">DF05</strain>
    </source>
</reference>
<evidence type="ECO:0000313" key="2">
    <source>
        <dbReference type="Proteomes" id="UP000198145"/>
    </source>
</evidence>
<dbReference type="AlphaFoldDB" id="A0A246F300"/>
<dbReference type="Pfam" id="PF11225">
    <property type="entry name" value="DUF3024"/>
    <property type="match status" value="1"/>
</dbReference>
<feature type="non-terminal residue" evidence="1">
    <location>
        <position position="1"/>
    </location>
</feature>
<accession>A0A246F300</accession>
<protein>
    <submittedName>
        <fullName evidence="1">Transposase</fullName>
    </submittedName>
</protein>
<organism evidence="1 2">
    <name type="scientific">Pseudomonas nitroreducens</name>
    <dbReference type="NCBI Taxonomy" id="46680"/>
    <lineage>
        <taxon>Bacteria</taxon>
        <taxon>Pseudomonadati</taxon>
        <taxon>Pseudomonadota</taxon>
        <taxon>Gammaproteobacteria</taxon>
        <taxon>Pseudomonadales</taxon>
        <taxon>Pseudomonadaceae</taxon>
        <taxon>Pseudomonas</taxon>
    </lineage>
</organism>
<dbReference type="RefSeq" id="WP_088421824.1">
    <property type="nucleotide sequence ID" value="NZ_NJBA01000054.1"/>
</dbReference>
<sequence length="70" mass="8268">VEVRPPWDGVGEHTRFPIARLRYTKSTGQWAIYWRDRNLRFHRYDSIEASPHVDDLLAEIEADPTGIFWG</sequence>
<name>A0A246F300_PSENT</name>
<dbReference type="Proteomes" id="UP000198145">
    <property type="component" value="Unassembled WGS sequence"/>
</dbReference>
<proteinExistence type="predicted"/>
<dbReference type="EMBL" id="NJBA01000054">
    <property type="protein sequence ID" value="OWP46354.1"/>
    <property type="molecule type" value="Genomic_DNA"/>
</dbReference>
<dbReference type="InterPro" id="IPR021388">
    <property type="entry name" value="DUF3024"/>
</dbReference>
<gene>
    <name evidence="1" type="ORF">CEG18_29125</name>
</gene>
<evidence type="ECO:0000313" key="1">
    <source>
        <dbReference type="EMBL" id="OWP46354.1"/>
    </source>
</evidence>